<gene>
    <name evidence="1" type="ORF">MiAbB_03984</name>
</gene>
<accession>A0A402DIH9</accession>
<protein>
    <submittedName>
        <fullName evidence="1">Uncharacterized protein</fullName>
    </submittedName>
</protein>
<dbReference type="Proteomes" id="UP000289660">
    <property type="component" value="Unassembled WGS sequence"/>
</dbReference>
<evidence type="ECO:0000313" key="2">
    <source>
        <dbReference type="Proteomes" id="UP000289660"/>
    </source>
</evidence>
<organism evidence="1 2">
    <name type="scientific">Microcystis aeruginosa NIES-4285</name>
    <dbReference type="NCBI Taxonomy" id="2497681"/>
    <lineage>
        <taxon>Bacteria</taxon>
        <taxon>Bacillati</taxon>
        <taxon>Cyanobacteriota</taxon>
        <taxon>Cyanophyceae</taxon>
        <taxon>Oscillatoriophycideae</taxon>
        <taxon>Chroococcales</taxon>
        <taxon>Microcystaceae</taxon>
        <taxon>Microcystis</taxon>
    </lineage>
</organism>
<evidence type="ECO:0000313" key="1">
    <source>
        <dbReference type="EMBL" id="GCE62040.1"/>
    </source>
</evidence>
<reference evidence="2" key="1">
    <citation type="submission" date="2018-12" db="EMBL/GenBank/DDBJ databases">
        <title>Genome sequence of Microcystis aeruginosa NIES-4285.</title>
        <authorList>
            <person name="Tanabe Y."/>
        </authorList>
    </citation>
    <scope>NUCLEOTIDE SEQUENCE [LARGE SCALE GENOMIC DNA]</scope>
    <source>
        <strain evidence="2">NIES-4285</strain>
    </source>
</reference>
<proteinExistence type="predicted"/>
<sequence length="50" mass="5351">MADIVVTPSSPLNLVQPQQTFTDTVVIEGGQVIAQGIQVSVTFFNFVKVS</sequence>
<name>A0A402DIH9_MICAE</name>
<comment type="caution">
    <text evidence="1">The sequence shown here is derived from an EMBL/GenBank/DDBJ whole genome shotgun (WGS) entry which is preliminary data.</text>
</comment>
<dbReference type="AlphaFoldDB" id="A0A402DIH9"/>
<dbReference type="EMBL" id="BIFY01000102">
    <property type="protein sequence ID" value="GCE62040.1"/>
    <property type="molecule type" value="Genomic_DNA"/>
</dbReference>